<dbReference type="STRING" id="187868.SAMN05192589_12711"/>
<dbReference type="AlphaFoldDB" id="A0A1G7F6H0"/>
<evidence type="ECO:0000313" key="2">
    <source>
        <dbReference type="Proteomes" id="UP000198781"/>
    </source>
</evidence>
<dbReference type="Proteomes" id="UP000198781">
    <property type="component" value="Unassembled WGS sequence"/>
</dbReference>
<keyword evidence="2" id="KW-1185">Reference proteome</keyword>
<organism evidence="1 2">
    <name type="scientific">Paracidovorax valerianellae</name>
    <dbReference type="NCBI Taxonomy" id="187868"/>
    <lineage>
        <taxon>Bacteria</taxon>
        <taxon>Pseudomonadati</taxon>
        <taxon>Pseudomonadota</taxon>
        <taxon>Betaproteobacteria</taxon>
        <taxon>Burkholderiales</taxon>
        <taxon>Comamonadaceae</taxon>
        <taxon>Paracidovorax</taxon>
    </lineage>
</organism>
<proteinExistence type="predicted"/>
<evidence type="ECO:0000313" key="1">
    <source>
        <dbReference type="EMBL" id="SDE71538.1"/>
    </source>
</evidence>
<gene>
    <name evidence="1" type="ORF">SAMN05192589_12711</name>
</gene>
<sequence>MKTLQYIGFTGKQCSCQYKVGTVANDLIVVFVQGPLNQTSITNLIEVLASKVLGEDLSEENPQSVRFFEHYPHHLNPLREWQEVVFEERHEVAKDKGLMAKLLSFTKSENPQSTWIVDSPYWKPVPTALREQLAAFIL</sequence>
<protein>
    <submittedName>
        <fullName evidence="1">Uncharacterized protein</fullName>
    </submittedName>
</protein>
<accession>A0A1G7F6H0</accession>
<name>A0A1G7F6H0_9BURK</name>
<dbReference type="EMBL" id="FMZC01000027">
    <property type="protein sequence ID" value="SDE71538.1"/>
    <property type="molecule type" value="Genomic_DNA"/>
</dbReference>
<reference evidence="1 2" key="1">
    <citation type="submission" date="2016-10" db="EMBL/GenBank/DDBJ databases">
        <authorList>
            <person name="de Groot N.N."/>
        </authorList>
    </citation>
    <scope>NUCLEOTIDE SEQUENCE [LARGE SCALE GENOMIC DNA]</scope>
    <source>
        <strain evidence="1 2">DSM 16619</strain>
    </source>
</reference>
<dbReference type="RefSeq" id="WP_092746102.1">
    <property type="nucleotide sequence ID" value="NZ_FMZC01000027.1"/>
</dbReference>